<reference evidence="2 3" key="1">
    <citation type="submission" date="2020-07" db="EMBL/GenBank/DDBJ databases">
        <title>Sequencing the genomes of 1000 actinobacteria strains.</title>
        <authorList>
            <person name="Klenk H.-P."/>
        </authorList>
    </citation>
    <scope>NUCLEOTIDE SEQUENCE [LARGE SCALE GENOMIC DNA]</scope>
    <source>
        <strain evidence="2 3">DSM 29531</strain>
    </source>
</reference>
<gene>
    <name evidence="2" type="ORF">HNR15_000992</name>
</gene>
<dbReference type="EMBL" id="JACCFW010000001">
    <property type="protein sequence ID" value="NYJ74029.1"/>
    <property type="molecule type" value="Genomic_DNA"/>
</dbReference>
<dbReference type="InterPro" id="IPR023159">
    <property type="entry name" value="SO1590-like_sf"/>
</dbReference>
<accession>A0A853DDG9</accession>
<evidence type="ECO:0000313" key="3">
    <source>
        <dbReference type="Proteomes" id="UP000571817"/>
    </source>
</evidence>
<keyword evidence="3" id="KW-1185">Reference proteome</keyword>
<sequence>MGDASHRTASGSFEITMTPGEGDDTPGVGRWTFEKTFAGDLAGTSRGQMLGAGDPATGCAGYVVIEMVRARLGGLQGGFALQHFGIMDAGDLRQQIEIVPGTGLDDLVGIAGTLTITQDDAGRHRYELTYALPE</sequence>
<dbReference type="Gene3D" id="2.40.350.10">
    <property type="entry name" value="SO1590-like"/>
    <property type="match status" value="1"/>
</dbReference>
<organism evidence="2 3">
    <name type="scientific">Allobranchiibius huperziae</name>
    <dbReference type="NCBI Taxonomy" id="1874116"/>
    <lineage>
        <taxon>Bacteria</taxon>
        <taxon>Bacillati</taxon>
        <taxon>Actinomycetota</taxon>
        <taxon>Actinomycetes</taxon>
        <taxon>Micrococcales</taxon>
        <taxon>Dermacoccaceae</taxon>
        <taxon>Allobranchiibius</taxon>
    </lineage>
</organism>
<dbReference type="SUPFAM" id="SSF159238">
    <property type="entry name" value="SO1590-like"/>
    <property type="match status" value="1"/>
</dbReference>
<proteinExistence type="predicted"/>
<evidence type="ECO:0008006" key="4">
    <source>
        <dbReference type="Google" id="ProtNLM"/>
    </source>
</evidence>
<protein>
    <recommendedName>
        <fullName evidence="4">DUF3224 domain-containing protein</fullName>
    </recommendedName>
</protein>
<dbReference type="Proteomes" id="UP000571817">
    <property type="component" value="Unassembled WGS sequence"/>
</dbReference>
<dbReference type="Pfam" id="PF11528">
    <property type="entry name" value="DUF3224"/>
    <property type="match status" value="1"/>
</dbReference>
<dbReference type="AlphaFoldDB" id="A0A853DDG9"/>
<comment type="caution">
    <text evidence="2">The sequence shown here is derived from an EMBL/GenBank/DDBJ whole genome shotgun (WGS) entry which is preliminary data.</text>
</comment>
<evidence type="ECO:0000256" key="1">
    <source>
        <dbReference type="SAM" id="MobiDB-lite"/>
    </source>
</evidence>
<name>A0A853DDG9_9MICO</name>
<evidence type="ECO:0000313" key="2">
    <source>
        <dbReference type="EMBL" id="NYJ74029.1"/>
    </source>
</evidence>
<dbReference type="RefSeq" id="WP_179479645.1">
    <property type="nucleotide sequence ID" value="NZ_JACCFW010000001.1"/>
</dbReference>
<feature type="region of interest" description="Disordered" evidence="1">
    <location>
        <begin position="1"/>
        <end position="26"/>
    </location>
</feature>
<dbReference type="InterPro" id="IPR021607">
    <property type="entry name" value="DUF3224"/>
</dbReference>